<feature type="transmembrane region" description="Helical" evidence="1">
    <location>
        <begin position="60"/>
        <end position="80"/>
    </location>
</feature>
<keyword evidence="3" id="KW-1185">Reference proteome</keyword>
<reference evidence="2 3" key="1">
    <citation type="submission" date="2017-04" db="EMBL/GenBank/DDBJ databases">
        <authorList>
            <person name="Afonso C.L."/>
            <person name="Miller P.J."/>
            <person name="Scott M.A."/>
            <person name="Spackman E."/>
            <person name="Goraichik I."/>
            <person name="Dimitrov K.M."/>
            <person name="Suarez D.L."/>
            <person name="Swayne D.E."/>
        </authorList>
    </citation>
    <scope>NUCLEOTIDE SEQUENCE [LARGE SCALE GENOMIC DNA]</scope>
    <source>
        <strain evidence="2 3">ToBE</strain>
    </source>
</reference>
<dbReference type="STRING" id="698762.SAMN00808754_1975"/>
<dbReference type="AlphaFoldDB" id="A0A1W1VX59"/>
<gene>
    <name evidence="2" type="ORF">SAMN00808754_1975</name>
</gene>
<keyword evidence="1" id="KW-0812">Transmembrane</keyword>
<dbReference type="Proteomes" id="UP000192569">
    <property type="component" value="Chromosome I"/>
</dbReference>
<accession>A0A1W1VX59</accession>
<name>A0A1W1VX59_9FIRM</name>
<evidence type="ECO:0000313" key="2">
    <source>
        <dbReference type="EMBL" id="SMB97833.1"/>
    </source>
</evidence>
<sequence length="102" mass="11165">MKPSQQFDVDTRISLTPEELEHLFHHPVMILAAEAALKDPSLAEEASEACETILDALDGYSVVASIFGCLDAIGILVANVHRKAEREAKRQTFKVFKGGAKQ</sequence>
<organism evidence="2 3">
    <name type="scientific">Thermanaeromonas toyohensis ToBE</name>
    <dbReference type="NCBI Taxonomy" id="698762"/>
    <lineage>
        <taxon>Bacteria</taxon>
        <taxon>Bacillati</taxon>
        <taxon>Bacillota</taxon>
        <taxon>Clostridia</taxon>
        <taxon>Neomoorellales</taxon>
        <taxon>Neomoorellaceae</taxon>
        <taxon>Thermanaeromonas</taxon>
    </lineage>
</organism>
<proteinExistence type="predicted"/>
<evidence type="ECO:0000256" key="1">
    <source>
        <dbReference type="SAM" id="Phobius"/>
    </source>
</evidence>
<dbReference type="EMBL" id="LT838272">
    <property type="protein sequence ID" value="SMB97833.1"/>
    <property type="molecule type" value="Genomic_DNA"/>
</dbReference>
<evidence type="ECO:0000313" key="3">
    <source>
        <dbReference type="Proteomes" id="UP000192569"/>
    </source>
</evidence>
<keyword evidence="1" id="KW-0472">Membrane</keyword>
<keyword evidence="1" id="KW-1133">Transmembrane helix</keyword>
<protein>
    <submittedName>
        <fullName evidence="2">Uncharacterized protein</fullName>
    </submittedName>
</protein>
<dbReference type="RefSeq" id="WP_084665554.1">
    <property type="nucleotide sequence ID" value="NZ_LT838272.1"/>
</dbReference>